<dbReference type="AlphaFoldDB" id="A0A3D1JHX8"/>
<protein>
    <submittedName>
        <fullName evidence="3">Alpha/beta hydrolase</fullName>
    </submittedName>
</protein>
<comment type="caution">
    <text evidence="3">The sequence shown here is derived from an EMBL/GenBank/DDBJ whole genome shotgun (WGS) entry which is preliminary data.</text>
</comment>
<keyword evidence="1" id="KW-0812">Transmembrane</keyword>
<sequence length="331" mass="36576">MIQTHGGRRSGFPAGSLLLAMAGGWIVYSHYGINHAMPVGDAIPAERESFQSRSAGRLNVYADRSGTGRPLVLVHSINAAASAYEMGPLFAYYRGKRPVYALDLPGFGFSDRSERIYSPELYTFALQEFIESGLGEAVDIVALSLGCEFAARVAYTRPDLVNSLIFLSPTGLSRMSGSASSAFSRMYGLSNIFHLILSFPLWSRPIFDLIATRSSIEFFLSKSFYGPIPPGFVEYAYASAHQPGAEHAPLYFLSGKLFTPQVRVAIYERLRTPTLVIYDRDPYSNFGALPDLLIKNPAWQAVRLVPSLGMPHFERLQDTVEVMDGFWKGSK</sequence>
<evidence type="ECO:0000259" key="2">
    <source>
        <dbReference type="Pfam" id="PF12697"/>
    </source>
</evidence>
<keyword evidence="1" id="KW-0472">Membrane</keyword>
<dbReference type="GO" id="GO:0016787">
    <property type="term" value="F:hydrolase activity"/>
    <property type="evidence" value="ECO:0007669"/>
    <property type="project" value="UniProtKB-KW"/>
</dbReference>
<dbReference type="Proteomes" id="UP000264141">
    <property type="component" value="Unassembled WGS sequence"/>
</dbReference>
<dbReference type="OrthoDB" id="9808398at2"/>
<gene>
    <name evidence="3" type="ORF">DEQ80_05150</name>
</gene>
<dbReference type="STRING" id="229919.GCA_001050195_02094"/>
<name>A0A3D1JHX8_9CHLR</name>
<evidence type="ECO:0000313" key="4">
    <source>
        <dbReference type="Proteomes" id="UP000264141"/>
    </source>
</evidence>
<dbReference type="EMBL" id="DPBP01000022">
    <property type="protein sequence ID" value="HCE17226.1"/>
    <property type="molecule type" value="Genomic_DNA"/>
</dbReference>
<accession>A0A3D1JHX8</accession>
<evidence type="ECO:0000256" key="1">
    <source>
        <dbReference type="SAM" id="Phobius"/>
    </source>
</evidence>
<dbReference type="InterPro" id="IPR029058">
    <property type="entry name" value="AB_hydrolase_fold"/>
</dbReference>
<dbReference type="PANTHER" id="PTHR46438">
    <property type="entry name" value="ALPHA/BETA-HYDROLASES SUPERFAMILY PROTEIN"/>
    <property type="match status" value="1"/>
</dbReference>
<reference evidence="3 4" key="1">
    <citation type="journal article" date="2018" name="Nat. Biotechnol.">
        <title>A standardized bacterial taxonomy based on genome phylogeny substantially revises the tree of life.</title>
        <authorList>
            <person name="Parks D.H."/>
            <person name="Chuvochina M."/>
            <person name="Waite D.W."/>
            <person name="Rinke C."/>
            <person name="Skarshewski A."/>
            <person name="Chaumeil P.A."/>
            <person name="Hugenholtz P."/>
        </authorList>
    </citation>
    <scope>NUCLEOTIDE SEQUENCE [LARGE SCALE GENOMIC DNA]</scope>
    <source>
        <strain evidence="3">UBA8781</strain>
    </source>
</reference>
<dbReference type="PANTHER" id="PTHR46438:SF2">
    <property type="entry name" value="ALPHA_BETA-HYDROLASES SUPERFAMILY PROTEIN"/>
    <property type="match status" value="1"/>
</dbReference>
<keyword evidence="1" id="KW-1133">Transmembrane helix</keyword>
<feature type="domain" description="AB hydrolase-1" evidence="2">
    <location>
        <begin position="71"/>
        <end position="320"/>
    </location>
</feature>
<dbReference type="SUPFAM" id="SSF53474">
    <property type="entry name" value="alpha/beta-Hydrolases"/>
    <property type="match status" value="1"/>
</dbReference>
<proteinExistence type="predicted"/>
<keyword evidence="3" id="KW-0378">Hydrolase</keyword>
<dbReference type="Gene3D" id="3.40.50.1820">
    <property type="entry name" value="alpha/beta hydrolase"/>
    <property type="match status" value="1"/>
</dbReference>
<feature type="transmembrane region" description="Helical" evidence="1">
    <location>
        <begin position="12"/>
        <end position="31"/>
    </location>
</feature>
<dbReference type="InterPro" id="IPR000073">
    <property type="entry name" value="AB_hydrolase_1"/>
</dbReference>
<organism evidence="3 4">
    <name type="scientific">Anaerolinea thermolimosa</name>
    <dbReference type="NCBI Taxonomy" id="229919"/>
    <lineage>
        <taxon>Bacteria</taxon>
        <taxon>Bacillati</taxon>
        <taxon>Chloroflexota</taxon>
        <taxon>Anaerolineae</taxon>
        <taxon>Anaerolineales</taxon>
        <taxon>Anaerolineaceae</taxon>
        <taxon>Anaerolinea</taxon>
    </lineage>
</organism>
<evidence type="ECO:0000313" key="3">
    <source>
        <dbReference type="EMBL" id="HCE17226.1"/>
    </source>
</evidence>
<dbReference type="Pfam" id="PF12697">
    <property type="entry name" value="Abhydrolase_6"/>
    <property type="match status" value="1"/>
</dbReference>